<evidence type="ECO:0000256" key="1">
    <source>
        <dbReference type="SAM" id="MobiDB-lite"/>
    </source>
</evidence>
<reference evidence="2" key="1">
    <citation type="submission" date="2014-11" db="EMBL/GenBank/DDBJ databases">
        <authorList>
            <person name="Otto D Thomas"/>
            <person name="Naeem Raeece"/>
        </authorList>
    </citation>
    <scope>NUCLEOTIDE SEQUENCE</scope>
</reference>
<organism evidence="2">
    <name type="scientific">Chromera velia CCMP2878</name>
    <dbReference type="NCBI Taxonomy" id="1169474"/>
    <lineage>
        <taxon>Eukaryota</taxon>
        <taxon>Sar</taxon>
        <taxon>Alveolata</taxon>
        <taxon>Colpodellida</taxon>
        <taxon>Chromeraceae</taxon>
        <taxon>Chromera</taxon>
    </lineage>
</organism>
<evidence type="ECO:0000313" key="2">
    <source>
        <dbReference type="EMBL" id="CEM46455.1"/>
    </source>
</evidence>
<protein>
    <submittedName>
        <fullName evidence="2">Uncharacterized protein</fullName>
    </submittedName>
</protein>
<dbReference type="AlphaFoldDB" id="A0A0G4HQ05"/>
<feature type="region of interest" description="Disordered" evidence="1">
    <location>
        <begin position="84"/>
        <end position="138"/>
    </location>
</feature>
<dbReference type="VEuPathDB" id="CryptoDB:Cvel_7912"/>
<name>A0A0G4HQ05_9ALVE</name>
<proteinExistence type="predicted"/>
<dbReference type="EMBL" id="CDMZ01003460">
    <property type="protein sequence ID" value="CEM46455.1"/>
    <property type="molecule type" value="Genomic_DNA"/>
</dbReference>
<accession>A0A0G4HQ05</accession>
<sequence length="138" mass="14459">MQGAGPPGDSQRKYTGLLVEANGRRLVMMQTGKAYHKSIPAAWLQPVGDGSGKWRAKGIAPNPIRKQQVLRYFNFVDDRLPAEIESQVSPGPPPIGVGLSAQQQGVVNEGVLPDAGGDAPAAPHPDGIPPDPSCMMAG</sequence>
<dbReference type="PhylomeDB" id="A0A0G4HQ05"/>
<feature type="compositionally biased region" description="Pro residues" evidence="1">
    <location>
        <begin position="122"/>
        <end position="132"/>
    </location>
</feature>
<gene>
    <name evidence="2" type="ORF">Cvel_7912</name>
</gene>